<feature type="domain" description="Penicillin-binding protein transpeptidase" evidence="1">
    <location>
        <begin position="2"/>
        <end position="218"/>
    </location>
</feature>
<dbReference type="AlphaFoldDB" id="A0A645GQ30"/>
<dbReference type="GO" id="GO:0071555">
    <property type="term" value="P:cell wall organization"/>
    <property type="evidence" value="ECO:0007669"/>
    <property type="project" value="TreeGrafter"/>
</dbReference>
<dbReference type="Gene3D" id="3.40.710.10">
    <property type="entry name" value="DD-peptidase/beta-lactamase superfamily"/>
    <property type="match status" value="1"/>
</dbReference>
<dbReference type="InterPro" id="IPR012338">
    <property type="entry name" value="Beta-lactam/transpept-like"/>
</dbReference>
<organism evidence="2">
    <name type="scientific">bioreactor metagenome</name>
    <dbReference type="NCBI Taxonomy" id="1076179"/>
    <lineage>
        <taxon>unclassified sequences</taxon>
        <taxon>metagenomes</taxon>
        <taxon>ecological metagenomes</taxon>
    </lineage>
</organism>
<dbReference type="Pfam" id="PF00905">
    <property type="entry name" value="Transpeptidase"/>
    <property type="match status" value="1"/>
</dbReference>
<dbReference type="PANTHER" id="PTHR30627:SF2">
    <property type="entry name" value="PEPTIDOGLYCAN D,D-TRANSPEPTIDASE MRDA"/>
    <property type="match status" value="1"/>
</dbReference>
<gene>
    <name evidence="2" type="primary">pbpH</name>
    <name evidence="2" type="ORF">SDC9_175470</name>
</gene>
<evidence type="ECO:0000313" key="2">
    <source>
        <dbReference type="EMBL" id="MPN28032.1"/>
    </source>
</evidence>
<dbReference type="GO" id="GO:0071972">
    <property type="term" value="F:peptidoglycan L,D-transpeptidase activity"/>
    <property type="evidence" value="ECO:0007669"/>
    <property type="project" value="TreeGrafter"/>
</dbReference>
<dbReference type="EMBL" id="VSSQ01078146">
    <property type="protein sequence ID" value="MPN28032.1"/>
    <property type="molecule type" value="Genomic_DNA"/>
</dbReference>
<accession>A0A645GQ30</accession>
<dbReference type="PANTHER" id="PTHR30627">
    <property type="entry name" value="PEPTIDOGLYCAN D,D-TRANSPEPTIDASE"/>
    <property type="match status" value="1"/>
</dbReference>
<proteinExistence type="predicted"/>
<dbReference type="InterPro" id="IPR050515">
    <property type="entry name" value="Beta-lactam/transpept"/>
</dbReference>
<dbReference type="GO" id="GO:0008658">
    <property type="term" value="F:penicillin binding"/>
    <property type="evidence" value="ECO:0007669"/>
    <property type="project" value="InterPro"/>
</dbReference>
<comment type="caution">
    <text evidence="2">The sequence shown here is derived from an EMBL/GenBank/DDBJ whole genome shotgun (WGS) entry which is preliminary data.</text>
</comment>
<dbReference type="GO" id="GO:0005886">
    <property type="term" value="C:plasma membrane"/>
    <property type="evidence" value="ECO:0007669"/>
    <property type="project" value="TreeGrafter"/>
</dbReference>
<reference evidence="2" key="1">
    <citation type="submission" date="2019-08" db="EMBL/GenBank/DDBJ databases">
        <authorList>
            <person name="Kucharzyk K."/>
            <person name="Murdoch R.W."/>
            <person name="Higgins S."/>
            <person name="Loffler F."/>
        </authorList>
    </citation>
    <scope>NUCLEOTIDE SEQUENCE</scope>
</reference>
<dbReference type="SUPFAM" id="SSF56601">
    <property type="entry name" value="beta-lactamase/transpeptidase-like"/>
    <property type="match status" value="1"/>
</dbReference>
<evidence type="ECO:0000259" key="1">
    <source>
        <dbReference type="Pfam" id="PF00905"/>
    </source>
</evidence>
<dbReference type="InterPro" id="IPR001460">
    <property type="entry name" value="PCN-bd_Tpept"/>
</dbReference>
<protein>
    <submittedName>
        <fullName evidence="2">Penicillin-binding protein H</fullName>
    </submittedName>
</protein>
<name>A0A645GQ30_9ZZZZ</name>
<sequence length="228" mass="24813">MSSNVYMFNIAMRLGKANYQYDQPLNIDISAFDVMRNYFSQFGLGVLTGIDAPNEGVGYQGNSTLAGHLLDYAIGQFSTYTPMQMAQYASTIANGGYLVKPRLLIEAYFPQTNTIAYQNSVTILSSLDNDEAIKRIQQGFRSCVTEGLCKAYLNDLNVPVAAKTGTAENTVINNSSISSPNSTLVAYAPTENAEIAIACAAVNAWNTKTQTNICQKITSEIIAAYFNK</sequence>